<evidence type="ECO:0000259" key="2">
    <source>
        <dbReference type="Pfam" id="PF00535"/>
    </source>
</evidence>
<reference evidence="3 4" key="1">
    <citation type="journal article" date="2018" name="J. Microbiol.">
        <title>Leifsonia flava sp. nov., a novel actinobacterium isolated from the rhizosphere of Aquilegia viridiflora.</title>
        <authorList>
            <person name="Cai Y."/>
            <person name="Tao W.Z."/>
            <person name="Ma Y.J."/>
            <person name="Cheng J."/>
            <person name="Zhang M.Y."/>
            <person name="Zhang Y.X."/>
        </authorList>
    </citation>
    <scope>NUCLEOTIDE SEQUENCE [LARGE SCALE GENOMIC DNA]</scope>
    <source>
        <strain evidence="3 4">SYP-B2174</strain>
    </source>
</reference>
<keyword evidence="4" id="KW-1185">Reference proteome</keyword>
<dbReference type="Gene3D" id="3.90.550.10">
    <property type="entry name" value="Spore Coat Polysaccharide Biosynthesis Protein SpsA, Chain A"/>
    <property type="match status" value="1"/>
</dbReference>
<dbReference type="SUPFAM" id="SSF53448">
    <property type="entry name" value="Nucleotide-diphospho-sugar transferases"/>
    <property type="match status" value="1"/>
</dbReference>
<dbReference type="EMBL" id="SPQZ01000001">
    <property type="protein sequence ID" value="TFW00243.1"/>
    <property type="molecule type" value="Genomic_DNA"/>
</dbReference>
<sequence>MLAVGPATSPSPREATPLSRRHGSPIMSTSGLSAADRARFEGRTRVTAQHHGRHLTMAVAMRVYNSERFVGDHLRSLITQSVVPDEIVIGDDGSTDGTRAVIETVRSEAAARPESAGIVWTLLPSEHHGIAGNIERTMAACTADIVVVCDHDDISYPDRFERIRDAFESRPALLFVHGDADLIDETGASMGARLAATQAVSEWERGRYRAGEALDVLIRRNIVTGATAAFRRELLQSATPFPRSWVYDEWLGIVAAGLGGTDYLDDPTIGYRQHSSNKTGVRRRGVRERMALLLAPGAARNERLRTRAEVLVSRFESLGDRVPPARLALAQQKRDHERARNAFPVNRLRRAIPVLRAASTGAYGRFARGRKDVLLDLVQPIR</sequence>
<feature type="region of interest" description="Disordered" evidence="1">
    <location>
        <begin position="1"/>
        <end position="37"/>
    </location>
</feature>
<gene>
    <name evidence="3" type="ORF">E4M00_03430</name>
</gene>
<evidence type="ECO:0000313" key="3">
    <source>
        <dbReference type="EMBL" id="TFW00243.1"/>
    </source>
</evidence>
<feature type="domain" description="Glycosyltransferase 2-like" evidence="2">
    <location>
        <begin position="59"/>
        <end position="235"/>
    </location>
</feature>
<dbReference type="AlphaFoldDB" id="A0A4Y9R905"/>
<dbReference type="PANTHER" id="PTHR22916">
    <property type="entry name" value="GLYCOSYLTRANSFERASE"/>
    <property type="match status" value="1"/>
</dbReference>
<dbReference type="Proteomes" id="UP000298127">
    <property type="component" value="Unassembled WGS sequence"/>
</dbReference>
<proteinExistence type="predicted"/>
<accession>A0A4Y9R905</accession>
<dbReference type="PANTHER" id="PTHR22916:SF3">
    <property type="entry name" value="UDP-GLCNAC:BETAGAL BETA-1,3-N-ACETYLGLUCOSAMINYLTRANSFERASE-LIKE PROTEIN 1"/>
    <property type="match status" value="1"/>
</dbReference>
<dbReference type="InterPro" id="IPR001173">
    <property type="entry name" value="Glyco_trans_2-like"/>
</dbReference>
<dbReference type="Pfam" id="PF00535">
    <property type="entry name" value="Glycos_transf_2"/>
    <property type="match status" value="1"/>
</dbReference>
<dbReference type="GO" id="GO:0016758">
    <property type="term" value="F:hexosyltransferase activity"/>
    <property type="evidence" value="ECO:0007669"/>
    <property type="project" value="UniProtKB-ARBA"/>
</dbReference>
<evidence type="ECO:0000313" key="4">
    <source>
        <dbReference type="Proteomes" id="UP000298127"/>
    </source>
</evidence>
<name>A0A4Y9R905_9MICO</name>
<dbReference type="InterPro" id="IPR029044">
    <property type="entry name" value="Nucleotide-diphossugar_trans"/>
</dbReference>
<comment type="caution">
    <text evidence="3">The sequence shown here is derived from an EMBL/GenBank/DDBJ whole genome shotgun (WGS) entry which is preliminary data.</text>
</comment>
<organism evidence="3 4">
    <name type="scientific">Orlajensenia leifsoniae</name>
    <dbReference type="NCBI Taxonomy" id="2561933"/>
    <lineage>
        <taxon>Bacteria</taxon>
        <taxon>Bacillati</taxon>
        <taxon>Actinomycetota</taxon>
        <taxon>Actinomycetes</taxon>
        <taxon>Micrococcales</taxon>
        <taxon>Microbacteriaceae</taxon>
        <taxon>Orlajensenia</taxon>
    </lineage>
</organism>
<keyword evidence="3" id="KW-0808">Transferase</keyword>
<protein>
    <submittedName>
        <fullName evidence="3">Glycosyltransferase</fullName>
    </submittedName>
</protein>
<evidence type="ECO:0000256" key="1">
    <source>
        <dbReference type="SAM" id="MobiDB-lite"/>
    </source>
</evidence>